<dbReference type="HAMAP" id="MF_01080">
    <property type="entry name" value="TruB_bact"/>
    <property type="match status" value="1"/>
</dbReference>
<sequence>MQGGVILLNKQRGERSTTCVNKTKLLLGKNFKVGHAGTLDSTAEGLLVILFGNMTKASSFIMGLPKVYEVEAQLGYETDTLDFSGEIVAKADAVKYVTKQDLEMCLFTMLGWINQVPPRISAVRINGKRSHLLARKGLDVVPAARVVRIYKIEMGEYNLESKLFSFRVFCGKGTYIRSIVRDIGRALGCYATVVSLKRTYVGSSGAHEGVTLEQLQEGNVERYVRAPYEIIKNYTIYSIPQNLQKWVKCGNFVYPSQLLRMQWSPFGVSRHVVLVGEDFFSFAEYQIVSGKCLLKPIRTILCDREDLGKEDF</sequence>
<organism evidence="6">
    <name type="scientific">Thermococcus litoralis</name>
    <dbReference type="NCBI Taxonomy" id="2265"/>
    <lineage>
        <taxon>Archaea</taxon>
        <taxon>Methanobacteriati</taxon>
        <taxon>Methanobacteriota</taxon>
        <taxon>Thermococci</taxon>
        <taxon>Thermococcales</taxon>
        <taxon>Thermococcaceae</taxon>
        <taxon>Thermococcus</taxon>
    </lineage>
</organism>
<dbReference type="PANTHER" id="PTHR13767:SF2">
    <property type="entry name" value="PSEUDOURIDYLATE SYNTHASE TRUB1"/>
    <property type="match status" value="1"/>
</dbReference>
<dbReference type="GO" id="GO:0006400">
    <property type="term" value="P:tRNA modification"/>
    <property type="evidence" value="ECO:0007669"/>
    <property type="project" value="TreeGrafter"/>
</dbReference>
<evidence type="ECO:0000256" key="3">
    <source>
        <dbReference type="ARBA" id="ARBA00023235"/>
    </source>
</evidence>
<keyword evidence="3 6" id="KW-0413">Isomerase</keyword>
<dbReference type="AlphaFoldDB" id="A0A7C5JXV0"/>
<dbReference type="InterPro" id="IPR020103">
    <property type="entry name" value="PsdUridine_synth_cat_dom_sf"/>
</dbReference>
<dbReference type="NCBIfam" id="TIGR00431">
    <property type="entry name" value="TruB"/>
    <property type="match status" value="1"/>
</dbReference>
<dbReference type="EMBL" id="DRTU01000225">
    <property type="protein sequence ID" value="HHI00896.1"/>
    <property type="molecule type" value="Genomic_DNA"/>
</dbReference>
<keyword evidence="2" id="KW-0819">tRNA processing</keyword>
<evidence type="ECO:0000256" key="2">
    <source>
        <dbReference type="ARBA" id="ARBA00022694"/>
    </source>
</evidence>
<feature type="domain" description="tRNA pseudouridylate synthase B C-terminal" evidence="5">
    <location>
        <begin position="177"/>
        <end position="217"/>
    </location>
</feature>
<dbReference type="Proteomes" id="UP000886217">
    <property type="component" value="Unassembled WGS sequence"/>
</dbReference>
<dbReference type="EC" id="5.4.99.25" evidence="1"/>
<evidence type="ECO:0000259" key="4">
    <source>
        <dbReference type="Pfam" id="PF01509"/>
    </source>
</evidence>
<gene>
    <name evidence="6" type="primary">truB</name>
    <name evidence="6" type="ORF">ENL40_05445</name>
</gene>
<evidence type="ECO:0000256" key="1">
    <source>
        <dbReference type="ARBA" id="ARBA00012787"/>
    </source>
</evidence>
<dbReference type="Pfam" id="PF01509">
    <property type="entry name" value="TruB_N"/>
    <property type="match status" value="1"/>
</dbReference>
<dbReference type="Pfam" id="PF16198">
    <property type="entry name" value="TruB_C_2"/>
    <property type="match status" value="1"/>
</dbReference>
<dbReference type="InterPro" id="IPR032819">
    <property type="entry name" value="TruB_C"/>
</dbReference>
<dbReference type="InterPro" id="IPR002501">
    <property type="entry name" value="PsdUridine_synth_N"/>
</dbReference>
<dbReference type="GO" id="GO:0003723">
    <property type="term" value="F:RNA binding"/>
    <property type="evidence" value="ECO:0007669"/>
    <property type="project" value="InterPro"/>
</dbReference>
<name>A0A7C5JXV0_THELI</name>
<evidence type="ECO:0000259" key="5">
    <source>
        <dbReference type="Pfam" id="PF16198"/>
    </source>
</evidence>
<dbReference type="InterPro" id="IPR014780">
    <property type="entry name" value="tRNA_psdUridine_synth_TruB"/>
</dbReference>
<dbReference type="GO" id="GO:1990481">
    <property type="term" value="P:mRNA pseudouridine synthesis"/>
    <property type="evidence" value="ECO:0007669"/>
    <property type="project" value="TreeGrafter"/>
</dbReference>
<dbReference type="CDD" id="cd02573">
    <property type="entry name" value="PseudoU_synth_EcTruB"/>
    <property type="match status" value="1"/>
</dbReference>
<accession>A0A7C5JXV0</accession>
<feature type="domain" description="Pseudouridine synthase II N-terminal" evidence="4">
    <location>
        <begin position="31"/>
        <end position="176"/>
    </location>
</feature>
<dbReference type="GO" id="GO:0160148">
    <property type="term" value="F:tRNA pseudouridine(55) synthase activity"/>
    <property type="evidence" value="ECO:0007669"/>
    <property type="project" value="UniProtKB-EC"/>
</dbReference>
<dbReference type="SUPFAM" id="SSF55120">
    <property type="entry name" value="Pseudouridine synthase"/>
    <property type="match status" value="1"/>
</dbReference>
<reference evidence="6" key="1">
    <citation type="journal article" date="2020" name="mSystems">
        <title>Genome- and Community-Level Interaction Insights into Carbon Utilization and Element Cycling Functions of Hydrothermarchaeota in Hydrothermal Sediment.</title>
        <authorList>
            <person name="Zhou Z."/>
            <person name="Liu Y."/>
            <person name="Xu W."/>
            <person name="Pan J."/>
            <person name="Luo Z.H."/>
            <person name="Li M."/>
        </authorList>
    </citation>
    <scope>NUCLEOTIDE SEQUENCE [LARGE SCALE GENOMIC DNA]</scope>
    <source>
        <strain evidence="6">HyVt-93</strain>
    </source>
</reference>
<evidence type="ECO:0000313" key="6">
    <source>
        <dbReference type="EMBL" id="HHI00896.1"/>
    </source>
</evidence>
<proteinExistence type="inferred from homology"/>
<comment type="caution">
    <text evidence="6">The sequence shown here is derived from an EMBL/GenBank/DDBJ whole genome shotgun (WGS) entry which is preliminary data.</text>
</comment>
<dbReference type="PANTHER" id="PTHR13767">
    <property type="entry name" value="TRNA-PSEUDOURIDINE SYNTHASE"/>
    <property type="match status" value="1"/>
</dbReference>
<dbReference type="Gene3D" id="3.30.2350.10">
    <property type="entry name" value="Pseudouridine synthase"/>
    <property type="match status" value="1"/>
</dbReference>
<protein>
    <recommendedName>
        <fullName evidence="1">tRNA pseudouridine(55) synthase</fullName>
        <ecNumber evidence="1">5.4.99.25</ecNumber>
    </recommendedName>
</protein>